<dbReference type="SUPFAM" id="SSF63446">
    <property type="entry name" value="Type I dockerin domain"/>
    <property type="match status" value="1"/>
</dbReference>
<gene>
    <name evidence="3" type="ORF">V2W34_15930</name>
</gene>
<dbReference type="InterPro" id="IPR002105">
    <property type="entry name" value="Dockerin_1_rpt"/>
</dbReference>
<organism evidence="3 4">
    <name type="scientific">Virgibacillus dokdonensis</name>
    <dbReference type="NCBI Taxonomy" id="302167"/>
    <lineage>
        <taxon>Bacteria</taxon>
        <taxon>Bacillati</taxon>
        <taxon>Bacillota</taxon>
        <taxon>Bacilli</taxon>
        <taxon>Bacillales</taxon>
        <taxon>Bacillaceae</taxon>
        <taxon>Virgibacillus</taxon>
    </lineage>
</organism>
<evidence type="ECO:0000259" key="2">
    <source>
        <dbReference type="PROSITE" id="PS51766"/>
    </source>
</evidence>
<evidence type="ECO:0000313" key="3">
    <source>
        <dbReference type="EMBL" id="MEF2293490.1"/>
    </source>
</evidence>
<name>A0ABU7VK60_9BACI</name>
<dbReference type="InterPro" id="IPR036439">
    <property type="entry name" value="Dockerin_dom_sf"/>
</dbReference>
<dbReference type="PANTHER" id="PTHR43143">
    <property type="entry name" value="METALLOPHOSPHOESTERASE, CALCINEURIN SUPERFAMILY"/>
    <property type="match status" value="1"/>
</dbReference>
<dbReference type="Gene3D" id="3.60.21.10">
    <property type="match status" value="1"/>
</dbReference>
<keyword evidence="4" id="KW-1185">Reference proteome</keyword>
<dbReference type="InterPro" id="IPR029052">
    <property type="entry name" value="Metallo-depent_PP-like"/>
</dbReference>
<feature type="domain" description="Dockerin" evidence="2">
    <location>
        <begin position="790"/>
        <end position="857"/>
    </location>
</feature>
<dbReference type="Pfam" id="PF00149">
    <property type="entry name" value="Metallophos"/>
    <property type="match status" value="1"/>
</dbReference>
<protein>
    <submittedName>
        <fullName evidence="3">LamG-like jellyroll fold domain-containing protein</fullName>
    </submittedName>
</protein>
<feature type="chain" id="PRO_5046630774" evidence="1">
    <location>
        <begin position="25"/>
        <end position="881"/>
    </location>
</feature>
<dbReference type="SUPFAM" id="SSF49899">
    <property type="entry name" value="Concanavalin A-like lectins/glucanases"/>
    <property type="match status" value="2"/>
</dbReference>
<evidence type="ECO:0000313" key="4">
    <source>
        <dbReference type="Proteomes" id="UP001356080"/>
    </source>
</evidence>
<dbReference type="CDD" id="cd14256">
    <property type="entry name" value="Dockerin_I"/>
    <property type="match status" value="1"/>
</dbReference>
<reference evidence="3 4" key="1">
    <citation type="submission" date="2024-01" db="EMBL/GenBank/DDBJ databases">
        <title>Survival strategy associated with biotechnological potential of Virgibacillus dokdonensis T4.6 isolated from salt-fermented shrimp paste.</title>
        <authorList>
            <person name="Doan T.V."/>
            <person name="Quach N.T."/>
            <person name="Phi Q.-T."/>
        </authorList>
    </citation>
    <scope>NUCLEOTIDE SEQUENCE [LARGE SCALE GENOMIC DNA]</scope>
    <source>
        <strain evidence="3 4">T4.6</strain>
    </source>
</reference>
<dbReference type="InterPro" id="IPR051918">
    <property type="entry name" value="STPP_CPPED1"/>
</dbReference>
<accession>A0ABU7VK60</accession>
<dbReference type="InterPro" id="IPR018247">
    <property type="entry name" value="EF_Hand_1_Ca_BS"/>
</dbReference>
<feature type="signal peptide" evidence="1">
    <location>
        <begin position="1"/>
        <end position="24"/>
    </location>
</feature>
<dbReference type="InterPro" id="IPR016134">
    <property type="entry name" value="Dockerin_dom"/>
</dbReference>
<dbReference type="PANTHER" id="PTHR43143:SF5">
    <property type="entry name" value="SECRETED PROTEIN"/>
    <property type="match status" value="1"/>
</dbReference>
<dbReference type="Gene3D" id="1.10.1330.10">
    <property type="entry name" value="Dockerin domain"/>
    <property type="match status" value="1"/>
</dbReference>
<dbReference type="SUPFAM" id="SSF56300">
    <property type="entry name" value="Metallo-dependent phosphatases"/>
    <property type="match status" value="1"/>
</dbReference>
<dbReference type="PROSITE" id="PS00018">
    <property type="entry name" value="EF_HAND_1"/>
    <property type="match status" value="1"/>
</dbReference>
<evidence type="ECO:0000256" key="1">
    <source>
        <dbReference type="SAM" id="SignalP"/>
    </source>
</evidence>
<sequence length="881" mass="100343">MNKSRAMLISTLAILMLGQNSVVAESQIKERTATSQQLAKTNNTEGLVFDHTKKNSVQLQEMLQNAPSTFEMMVKFEPDPNQRQILFGNFKSGNKTAFNIEITADNQLRYYEMNEKGTIDKKTVGATITTGEWTNLAVTRDVANKKVTFVQDAEVIATFDDVDLVEQLSFENGHGIGKDTRDKYHPRAEIKEVRLWTNVLPLDQIKENANVEMAGNQDGLMHAWTLDESIYHGLNVIYDKVGKNDGIAFGFHKEFVIEEPYESTFEGTGIDFTKGDLEIATDEPITESPRTVEAWVKIPTDTTKDQRVGNIIGNFYYEYYKDKSRFNFEITNNGNPRIYWQAHTAHTLDYTANVNLNLGDWVHVAMVLDDANHIGTTYINGEKISEQYTNAPIPNTPPREELKIASDYRGYTADGKPELNFNGEIADIRLWSTARTPEEIKGNFNEALDGNEEGLIGNWKLDDAKDGVYPDHSEKKNHGYKYDNETSNWLEPDFAEGDYSIAVIPDTQNFVQRFPNEFKDYMTWFKESADELNMEFVMHVGDLVNNPGSIKEWQTVEEGMSYLDGIVPYVFVPGNHDYNNQYNRTTTYYNRYFPYEAYSKANSFGGAFIEGVMENTYSYFDIDGVEYMVINLEYGPRDEVLAWANQLAEDNAEKKIIVNTHSYLYHNGEHHSFDHMDNPGKYISDANNGDQVWDKFVRKHENIILVTAGHIGSEDLVVREDQGDHGNSIKQVLVDAQFMQPLDIGMVMLLTFKEGSNDVEVNWYSVKKDKLFREDNQFTLNLNVYDDELPKEFVGDVNGDNVVDMKDAFFLKNHINKPGKGPKKADINQDGSIDAKDMKIIVDNYLRVNENAENAPVPREKQGGRTLEDILDEVGLSDLLD</sequence>
<comment type="caution">
    <text evidence="3">The sequence shown here is derived from an EMBL/GenBank/DDBJ whole genome shotgun (WGS) entry which is preliminary data.</text>
</comment>
<keyword evidence="1" id="KW-0732">Signal</keyword>
<dbReference type="PROSITE" id="PS51766">
    <property type="entry name" value="DOCKERIN"/>
    <property type="match status" value="1"/>
</dbReference>
<dbReference type="Pfam" id="PF00404">
    <property type="entry name" value="Dockerin_1"/>
    <property type="match status" value="1"/>
</dbReference>
<dbReference type="EMBL" id="JAZHPM010000033">
    <property type="protein sequence ID" value="MEF2293490.1"/>
    <property type="molecule type" value="Genomic_DNA"/>
</dbReference>
<dbReference type="InterPro" id="IPR004843">
    <property type="entry name" value="Calcineurin-like_PHP"/>
</dbReference>
<dbReference type="Pfam" id="PF13385">
    <property type="entry name" value="Laminin_G_3"/>
    <property type="match status" value="2"/>
</dbReference>
<proteinExistence type="predicted"/>
<dbReference type="Gene3D" id="2.60.120.200">
    <property type="match status" value="2"/>
</dbReference>
<dbReference type="InterPro" id="IPR013320">
    <property type="entry name" value="ConA-like_dom_sf"/>
</dbReference>
<dbReference type="Proteomes" id="UP001356080">
    <property type="component" value="Unassembled WGS sequence"/>
</dbReference>